<keyword evidence="4" id="KW-1003">Cell membrane</keyword>
<evidence type="ECO:0000313" key="11">
    <source>
        <dbReference type="Proteomes" id="UP001169242"/>
    </source>
</evidence>
<dbReference type="Pfam" id="PF00005">
    <property type="entry name" value="ABC_tran"/>
    <property type="match status" value="1"/>
</dbReference>
<keyword evidence="8" id="KW-0472">Membrane</keyword>
<dbReference type="Proteomes" id="UP001169242">
    <property type="component" value="Unassembled WGS sequence"/>
</dbReference>
<evidence type="ECO:0000256" key="2">
    <source>
        <dbReference type="ARBA" id="ARBA00005417"/>
    </source>
</evidence>
<feature type="domain" description="ABC transporter" evidence="9">
    <location>
        <begin position="6"/>
        <end position="236"/>
    </location>
</feature>
<evidence type="ECO:0000256" key="4">
    <source>
        <dbReference type="ARBA" id="ARBA00022475"/>
    </source>
</evidence>
<dbReference type="EMBL" id="JAQIFT010000036">
    <property type="protein sequence ID" value="MDA3731476.1"/>
    <property type="molecule type" value="Genomic_DNA"/>
</dbReference>
<dbReference type="FunFam" id="3.40.50.300:FF:000224">
    <property type="entry name" value="Energy-coupling factor transporter ATP-binding protein EcfA"/>
    <property type="match status" value="1"/>
</dbReference>
<dbReference type="InterPro" id="IPR027417">
    <property type="entry name" value="P-loop_NTPase"/>
</dbReference>
<evidence type="ECO:0000256" key="3">
    <source>
        <dbReference type="ARBA" id="ARBA00022448"/>
    </source>
</evidence>
<dbReference type="GO" id="GO:0005524">
    <property type="term" value="F:ATP binding"/>
    <property type="evidence" value="ECO:0007669"/>
    <property type="project" value="UniProtKB-KW"/>
</dbReference>
<evidence type="ECO:0000256" key="8">
    <source>
        <dbReference type="ARBA" id="ARBA00023136"/>
    </source>
</evidence>
<organism evidence="10 11">
    <name type="scientific">Holtiella tumoricola</name>
    <dbReference type="NCBI Taxonomy" id="3018743"/>
    <lineage>
        <taxon>Bacteria</taxon>
        <taxon>Bacillati</taxon>
        <taxon>Bacillota</taxon>
        <taxon>Clostridia</taxon>
        <taxon>Lachnospirales</taxon>
        <taxon>Cellulosilyticaceae</taxon>
        <taxon>Holtiella</taxon>
    </lineage>
</organism>
<dbReference type="AlphaFoldDB" id="A0AA42J0T8"/>
<dbReference type="InterPro" id="IPR015856">
    <property type="entry name" value="ABC_transpr_CbiO/EcfA_su"/>
</dbReference>
<dbReference type="RefSeq" id="WP_271011861.1">
    <property type="nucleotide sequence ID" value="NZ_JAQIFT010000036.1"/>
</dbReference>
<dbReference type="SMART" id="SM00382">
    <property type="entry name" value="AAA"/>
    <property type="match status" value="1"/>
</dbReference>
<keyword evidence="6 10" id="KW-0067">ATP-binding</keyword>
<dbReference type="InterPro" id="IPR003439">
    <property type="entry name" value="ABC_transporter-like_ATP-bd"/>
</dbReference>
<dbReference type="PROSITE" id="PS50893">
    <property type="entry name" value="ABC_TRANSPORTER_2"/>
    <property type="match status" value="1"/>
</dbReference>
<evidence type="ECO:0000256" key="6">
    <source>
        <dbReference type="ARBA" id="ARBA00022840"/>
    </source>
</evidence>
<keyword evidence="11" id="KW-1185">Reference proteome</keyword>
<dbReference type="InterPro" id="IPR017871">
    <property type="entry name" value="ABC_transporter-like_CS"/>
</dbReference>
<dbReference type="SUPFAM" id="SSF52540">
    <property type="entry name" value="P-loop containing nucleoside triphosphate hydrolases"/>
    <property type="match status" value="1"/>
</dbReference>
<comment type="similarity">
    <text evidence="2">Belongs to the ABC transporter superfamily.</text>
</comment>
<keyword evidence="3" id="KW-0813">Transport</keyword>
<keyword evidence="5" id="KW-0547">Nucleotide-binding</keyword>
<dbReference type="PROSITE" id="PS00211">
    <property type="entry name" value="ABC_TRANSPORTER_1"/>
    <property type="match status" value="1"/>
</dbReference>
<evidence type="ECO:0000256" key="1">
    <source>
        <dbReference type="ARBA" id="ARBA00004202"/>
    </source>
</evidence>
<dbReference type="Gene3D" id="3.40.50.300">
    <property type="entry name" value="P-loop containing nucleotide triphosphate hydrolases"/>
    <property type="match status" value="1"/>
</dbReference>
<dbReference type="InterPro" id="IPR003593">
    <property type="entry name" value="AAA+_ATPase"/>
</dbReference>
<dbReference type="GO" id="GO:0042626">
    <property type="term" value="F:ATPase-coupled transmembrane transporter activity"/>
    <property type="evidence" value="ECO:0007669"/>
    <property type="project" value="TreeGrafter"/>
</dbReference>
<evidence type="ECO:0000313" key="10">
    <source>
        <dbReference type="EMBL" id="MDA3731476.1"/>
    </source>
</evidence>
<reference evidence="10" key="1">
    <citation type="journal article" date="2023" name="Int. J. Syst. Evol. Microbiol.">
        <title>&lt;i&gt;Holtiella tumoricola&lt;/i&gt; gen. nov. sp. nov., isolated from a human clinical sample.</title>
        <authorList>
            <person name="Allen-Vercoe E."/>
            <person name="Daigneault M.C."/>
            <person name="Vancuren S.J."/>
            <person name="Cochrane K."/>
            <person name="O'Neal L.L."/>
            <person name="Sankaranarayanan K."/>
            <person name="Lawson P.A."/>
        </authorList>
    </citation>
    <scope>NUCLEOTIDE SEQUENCE</scope>
    <source>
        <strain evidence="10">CC70A</strain>
    </source>
</reference>
<evidence type="ECO:0000259" key="9">
    <source>
        <dbReference type="PROSITE" id="PS50893"/>
    </source>
</evidence>
<proteinExistence type="inferred from homology"/>
<comment type="subcellular location">
    <subcellularLocation>
        <location evidence="1">Cell membrane</location>
        <topology evidence="1">Peripheral membrane protein</topology>
    </subcellularLocation>
</comment>
<dbReference type="PANTHER" id="PTHR43553">
    <property type="entry name" value="HEAVY METAL TRANSPORTER"/>
    <property type="match status" value="1"/>
</dbReference>
<evidence type="ECO:0000256" key="5">
    <source>
        <dbReference type="ARBA" id="ARBA00022741"/>
    </source>
</evidence>
<sequence length="248" mass="27768">MSPFQMAFKEVSFNYQQSEPILKRISFSTSKGESIGIVGANGVGKSTLLRLLVGLETPKEGEIIIEGMKVEKANLMKMRQKVGYIFQDSESQLFMNNVYEELAFGPRNYGYGQEQVKAQVEEALNAVGMMHLKDKPIYTLSGGEKKLVAIATILAMKSQIILMDEPTIALDPRNRRHLIELLNGFEQTKLITSHDLDMLLETCERIILLGDGEIVKDGTAREVLMDQVLLEQCGLELPLCMQNIKLKA</sequence>
<dbReference type="PANTHER" id="PTHR43553:SF24">
    <property type="entry name" value="ENERGY-COUPLING FACTOR TRANSPORTER ATP-BINDING PROTEIN ECFA1"/>
    <property type="match status" value="1"/>
</dbReference>
<comment type="caution">
    <text evidence="10">The sequence shown here is derived from an EMBL/GenBank/DDBJ whole genome shotgun (WGS) entry which is preliminary data.</text>
</comment>
<accession>A0AA42J0T8</accession>
<gene>
    <name evidence="10" type="ORF">PBV87_08300</name>
</gene>
<protein>
    <submittedName>
        <fullName evidence="10">ABC transporter ATP-binding protein</fullName>
    </submittedName>
</protein>
<name>A0AA42J0T8_9FIRM</name>
<dbReference type="InterPro" id="IPR050095">
    <property type="entry name" value="ECF_ABC_transporter_ATP-bd"/>
</dbReference>
<evidence type="ECO:0000256" key="7">
    <source>
        <dbReference type="ARBA" id="ARBA00022967"/>
    </source>
</evidence>
<dbReference type="CDD" id="cd03225">
    <property type="entry name" value="ABC_cobalt_CbiO_domain1"/>
    <property type="match status" value="1"/>
</dbReference>
<dbReference type="GO" id="GO:0016887">
    <property type="term" value="F:ATP hydrolysis activity"/>
    <property type="evidence" value="ECO:0007669"/>
    <property type="project" value="InterPro"/>
</dbReference>
<dbReference type="GO" id="GO:0043190">
    <property type="term" value="C:ATP-binding cassette (ABC) transporter complex"/>
    <property type="evidence" value="ECO:0007669"/>
    <property type="project" value="TreeGrafter"/>
</dbReference>
<keyword evidence="7" id="KW-1278">Translocase</keyword>